<dbReference type="InterPro" id="IPR008685">
    <property type="entry name" value="Centromere_Mis12"/>
</dbReference>
<evidence type="ECO:0000313" key="11">
    <source>
        <dbReference type="Proteomes" id="UP001497480"/>
    </source>
</evidence>
<evidence type="ECO:0000256" key="2">
    <source>
        <dbReference type="ARBA" id="ARBA00008643"/>
    </source>
</evidence>
<evidence type="ECO:0000256" key="5">
    <source>
        <dbReference type="ARBA" id="ARBA00022776"/>
    </source>
</evidence>
<keyword evidence="6" id="KW-0995">Kinetochore</keyword>
<protein>
    <recommendedName>
        <fullName evidence="12">Protein MIS12 homolog</fullName>
    </recommendedName>
</protein>
<keyword evidence="3" id="KW-0158">Chromosome</keyword>
<gene>
    <name evidence="10" type="ORF">LLUT_LOCUS31624</name>
</gene>
<keyword evidence="11" id="KW-1185">Reference proteome</keyword>
<dbReference type="GO" id="GO:0000070">
    <property type="term" value="P:mitotic sister chromatid segregation"/>
    <property type="evidence" value="ECO:0007669"/>
    <property type="project" value="TreeGrafter"/>
</dbReference>
<keyword evidence="7" id="KW-0175">Coiled coil</keyword>
<dbReference type="GO" id="GO:0005634">
    <property type="term" value="C:nucleus"/>
    <property type="evidence" value="ECO:0007669"/>
    <property type="project" value="InterPro"/>
</dbReference>
<reference evidence="10 11" key="1">
    <citation type="submission" date="2024-03" db="EMBL/GenBank/DDBJ databases">
        <authorList>
            <person name="Martinez-Hernandez J."/>
        </authorList>
    </citation>
    <scope>NUCLEOTIDE SEQUENCE [LARGE SCALE GENOMIC DNA]</scope>
</reference>
<keyword evidence="8" id="KW-0131">Cell cycle</keyword>
<keyword evidence="9" id="KW-0137">Centromere</keyword>
<evidence type="ECO:0000256" key="7">
    <source>
        <dbReference type="ARBA" id="ARBA00023054"/>
    </source>
</evidence>
<dbReference type="Proteomes" id="UP001497480">
    <property type="component" value="Unassembled WGS sequence"/>
</dbReference>
<name>A0AAV1YAH0_LUPLU</name>
<evidence type="ECO:0000256" key="8">
    <source>
        <dbReference type="ARBA" id="ARBA00023306"/>
    </source>
</evidence>
<organism evidence="10 11">
    <name type="scientific">Lupinus luteus</name>
    <name type="common">European yellow lupine</name>
    <dbReference type="NCBI Taxonomy" id="3873"/>
    <lineage>
        <taxon>Eukaryota</taxon>
        <taxon>Viridiplantae</taxon>
        <taxon>Streptophyta</taxon>
        <taxon>Embryophyta</taxon>
        <taxon>Tracheophyta</taxon>
        <taxon>Spermatophyta</taxon>
        <taxon>Magnoliopsida</taxon>
        <taxon>eudicotyledons</taxon>
        <taxon>Gunneridae</taxon>
        <taxon>Pentapetalae</taxon>
        <taxon>rosids</taxon>
        <taxon>fabids</taxon>
        <taxon>Fabales</taxon>
        <taxon>Fabaceae</taxon>
        <taxon>Papilionoideae</taxon>
        <taxon>50 kb inversion clade</taxon>
        <taxon>genistoids sensu lato</taxon>
        <taxon>core genistoids</taxon>
        <taxon>Genisteae</taxon>
        <taxon>Lupinus</taxon>
    </lineage>
</organism>
<evidence type="ECO:0000256" key="6">
    <source>
        <dbReference type="ARBA" id="ARBA00022838"/>
    </source>
</evidence>
<evidence type="ECO:0000256" key="4">
    <source>
        <dbReference type="ARBA" id="ARBA00022618"/>
    </source>
</evidence>
<dbReference type="EMBL" id="CAXHTB010000022">
    <property type="protein sequence ID" value="CAL0330564.1"/>
    <property type="molecule type" value="Genomic_DNA"/>
</dbReference>
<keyword evidence="4" id="KW-0132">Cell division</keyword>
<dbReference type="GO" id="GO:0051382">
    <property type="term" value="P:kinetochore assembly"/>
    <property type="evidence" value="ECO:0007669"/>
    <property type="project" value="TreeGrafter"/>
</dbReference>
<evidence type="ECO:0000256" key="9">
    <source>
        <dbReference type="ARBA" id="ARBA00023328"/>
    </source>
</evidence>
<dbReference type="PANTHER" id="PTHR14527:SF2">
    <property type="entry name" value="PROTEIN MIS12 HOMOLOG"/>
    <property type="match status" value="1"/>
</dbReference>
<dbReference type="PANTHER" id="PTHR14527">
    <property type="entry name" value="PROTEIN MIS12 HOMOLOG"/>
    <property type="match status" value="1"/>
</dbReference>
<accession>A0AAV1YAH0</accession>
<evidence type="ECO:0000256" key="3">
    <source>
        <dbReference type="ARBA" id="ARBA00022454"/>
    </source>
</evidence>
<evidence type="ECO:0000313" key="10">
    <source>
        <dbReference type="EMBL" id="CAL0330564.1"/>
    </source>
</evidence>
<evidence type="ECO:0008006" key="12">
    <source>
        <dbReference type="Google" id="ProtNLM"/>
    </source>
</evidence>
<dbReference type="GO" id="GO:0000444">
    <property type="term" value="C:MIS12/MIND type complex"/>
    <property type="evidence" value="ECO:0007669"/>
    <property type="project" value="TreeGrafter"/>
</dbReference>
<dbReference type="GO" id="GO:0051301">
    <property type="term" value="P:cell division"/>
    <property type="evidence" value="ECO:0007669"/>
    <property type="project" value="UniProtKB-KW"/>
</dbReference>
<proteinExistence type="inferred from homology"/>
<evidence type="ECO:0000256" key="1">
    <source>
        <dbReference type="ARBA" id="ARBA00004629"/>
    </source>
</evidence>
<comment type="similarity">
    <text evidence="2">Belongs to the mis12 family.</text>
</comment>
<dbReference type="Pfam" id="PF05859">
    <property type="entry name" value="Mis12"/>
    <property type="match status" value="1"/>
</dbReference>
<comment type="caution">
    <text evidence="10">The sequence shown here is derived from an EMBL/GenBank/DDBJ whole genome shotgun (WGS) entry which is preliminary data.</text>
</comment>
<dbReference type="AlphaFoldDB" id="A0AAV1YAH0"/>
<keyword evidence="5" id="KW-0498">Mitosis</keyword>
<sequence>MEGSESEAVFESLNLNPQLFINQVLNTVDDVVDEAFNFFHDDASIKLNTEATQRSHDLRKGVDCIRGKVQSVLDKQLSIWEKYSLHHCFSVPQGFVLPNTDELRENGSVHPDASFDPDIDAQLGSMRRKLTEVGEESEMLNQEIQALERQSSLNAGYIEEAVRLYDQNSLLFEEIVTTASELRTKMRKLKTGMIEESEQVKIKRICTKEVDLSSINPAKGFSNAELEDLQEILTTMKSM</sequence>
<comment type="subcellular location">
    <subcellularLocation>
        <location evidence="1">Chromosome</location>
        <location evidence="1">Centromere</location>
        <location evidence="1">Kinetochore</location>
    </subcellularLocation>
</comment>